<dbReference type="Proteomes" id="UP001152561">
    <property type="component" value="Unassembled WGS sequence"/>
</dbReference>
<name>A0A9Q1N3L1_9SOLA</name>
<evidence type="ECO:0000313" key="2">
    <source>
        <dbReference type="EMBL" id="KAJ8571096.1"/>
    </source>
</evidence>
<evidence type="ECO:0000256" key="1">
    <source>
        <dbReference type="SAM" id="MobiDB-lite"/>
    </source>
</evidence>
<keyword evidence="3" id="KW-1185">Reference proteome</keyword>
<dbReference type="AlphaFoldDB" id="A0A9Q1N3L1"/>
<organism evidence="2 3">
    <name type="scientific">Anisodus acutangulus</name>
    <dbReference type="NCBI Taxonomy" id="402998"/>
    <lineage>
        <taxon>Eukaryota</taxon>
        <taxon>Viridiplantae</taxon>
        <taxon>Streptophyta</taxon>
        <taxon>Embryophyta</taxon>
        <taxon>Tracheophyta</taxon>
        <taxon>Spermatophyta</taxon>
        <taxon>Magnoliopsida</taxon>
        <taxon>eudicotyledons</taxon>
        <taxon>Gunneridae</taxon>
        <taxon>Pentapetalae</taxon>
        <taxon>asterids</taxon>
        <taxon>lamiids</taxon>
        <taxon>Solanales</taxon>
        <taxon>Solanaceae</taxon>
        <taxon>Solanoideae</taxon>
        <taxon>Hyoscyameae</taxon>
        <taxon>Anisodus</taxon>
    </lineage>
</organism>
<feature type="region of interest" description="Disordered" evidence="1">
    <location>
        <begin position="1"/>
        <end position="36"/>
    </location>
</feature>
<accession>A0A9Q1N3L1</accession>
<dbReference type="EMBL" id="JAJAGQ010000002">
    <property type="protein sequence ID" value="KAJ8571096.1"/>
    <property type="molecule type" value="Genomic_DNA"/>
</dbReference>
<gene>
    <name evidence="2" type="ORF">K7X08_038068</name>
</gene>
<sequence length="170" mass="18843">MVPINKPKGTKGRSRKREKHRWMMSPSLKRGQPLHPRIDRYTEPKQMVDYSQLGYCKKKTTIPQYQDTLIVLDTQLLSAVDQPTLAGVTVPTSTLVSEVLAQTTEIVPATSMATSSAPAVGLGILAHGIRYIRVAEANMTKLVEEFTAYVKEAIETTLAPHKANLEAVRE</sequence>
<proteinExistence type="predicted"/>
<reference evidence="3" key="1">
    <citation type="journal article" date="2023" name="Proc. Natl. Acad. Sci. U.S.A.">
        <title>Genomic and structural basis for evolution of tropane alkaloid biosynthesis.</title>
        <authorList>
            <person name="Wanga Y.-J."/>
            <person name="Taina T."/>
            <person name="Yua J.-Y."/>
            <person name="Lia J."/>
            <person name="Xua B."/>
            <person name="Chenc J."/>
            <person name="D'Auriad J.C."/>
            <person name="Huanga J.-P."/>
            <person name="Huanga S.-X."/>
        </authorList>
    </citation>
    <scope>NUCLEOTIDE SEQUENCE [LARGE SCALE GENOMIC DNA]</scope>
    <source>
        <strain evidence="3">cv. KIB-2019</strain>
    </source>
</reference>
<comment type="caution">
    <text evidence="2">The sequence shown here is derived from an EMBL/GenBank/DDBJ whole genome shotgun (WGS) entry which is preliminary data.</text>
</comment>
<feature type="compositionally biased region" description="Basic residues" evidence="1">
    <location>
        <begin position="8"/>
        <end position="22"/>
    </location>
</feature>
<protein>
    <submittedName>
        <fullName evidence="2">Uncharacterized protein</fullName>
    </submittedName>
</protein>
<evidence type="ECO:0000313" key="3">
    <source>
        <dbReference type="Proteomes" id="UP001152561"/>
    </source>
</evidence>